<feature type="region of interest" description="Disordered" evidence="1">
    <location>
        <begin position="91"/>
        <end position="130"/>
    </location>
</feature>
<evidence type="ECO:0000313" key="2">
    <source>
        <dbReference type="EMBL" id="KAL0278136.1"/>
    </source>
</evidence>
<dbReference type="EMBL" id="JARGDH010000001">
    <property type="protein sequence ID" value="KAL0278136.1"/>
    <property type="molecule type" value="Genomic_DNA"/>
</dbReference>
<dbReference type="AlphaFoldDB" id="A0AAW2I8B4"/>
<proteinExistence type="predicted"/>
<reference evidence="2" key="1">
    <citation type="journal article" date="2024" name="Gigascience">
        <title>Chromosome-level genome of the poultry shaft louse Menopon gallinae provides insight into the host-switching and adaptive evolution of parasitic lice.</title>
        <authorList>
            <person name="Xu Y."/>
            <person name="Ma L."/>
            <person name="Liu S."/>
            <person name="Liang Y."/>
            <person name="Liu Q."/>
            <person name="He Z."/>
            <person name="Tian L."/>
            <person name="Duan Y."/>
            <person name="Cai W."/>
            <person name="Li H."/>
            <person name="Song F."/>
        </authorList>
    </citation>
    <scope>NUCLEOTIDE SEQUENCE</scope>
    <source>
        <strain evidence="2">Cailab_2023a</strain>
    </source>
</reference>
<organism evidence="2">
    <name type="scientific">Menopon gallinae</name>
    <name type="common">poultry shaft louse</name>
    <dbReference type="NCBI Taxonomy" id="328185"/>
    <lineage>
        <taxon>Eukaryota</taxon>
        <taxon>Metazoa</taxon>
        <taxon>Ecdysozoa</taxon>
        <taxon>Arthropoda</taxon>
        <taxon>Hexapoda</taxon>
        <taxon>Insecta</taxon>
        <taxon>Pterygota</taxon>
        <taxon>Neoptera</taxon>
        <taxon>Paraneoptera</taxon>
        <taxon>Psocodea</taxon>
        <taxon>Troctomorpha</taxon>
        <taxon>Phthiraptera</taxon>
        <taxon>Amblycera</taxon>
        <taxon>Menoponidae</taxon>
        <taxon>Menopon</taxon>
    </lineage>
</organism>
<protein>
    <submittedName>
        <fullName evidence="2">Uncharacterized protein</fullName>
    </submittedName>
</protein>
<evidence type="ECO:0000256" key="1">
    <source>
        <dbReference type="SAM" id="MobiDB-lite"/>
    </source>
</evidence>
<gene>
    <name evidence="2" type="ORF">PYX00_000045</name>
</gene>
<feature type="compositionally biased region" description="Basic and acidic residues" evidence="1">
    <location>
        <begin position="121"/>
        <end position="130"/>
    </location>
</feature>
<comment type="caution">
    <text evidence="2">The sequence shown here is derived from an EMBL/GenBank/DDBJ whole genome shotgun (WGS) entry which is preliminary data.</text>
</comment>
<name>A0AAW2I8B4_9NEOP</name>
<sequence>MSHHSDTFNISDLTPEQQKLLIDIRRRKQELLLEIQKSKFARLDKYKYDIMIDSSADSFVLLSAFESYPSDVLAGLLSEVRARFVKRLSRPSLPRSGSKTGNPRLGFVDAGGCTSHGVGSKRTDIDNNRP</sequence>
<accession>A0AAW2I8B4</accession>